<dbReference type="AlphaFoldDB" id="A0A1W1XEA4"/>
<proteinExistence type="predicted"/>
<dbReference type="OrthoDB" id="9796171at2"/>
<sequence>MKWQIKKYEELTPDEIYEILRIRNEVFISEQKCPYVDVDGKDKNSYHLFLSEGKSIIFYLRILEKGVSYDEISIGRVLVNSKFRGKSFARMGLNKAIEFIEDKLNENTIKISAQAYLKKFYGSLGFHEVSEVYLEDDIPHIEMVYKSLKNNPL</sequence>
<reference evidence="2 3" key="1">
    <citation type="submission" date="2017-04" db="EMBL/GenBank/DDBJ databases">
        <authorList>
            <person name="Afonso C.L."/>
            <person name="Miller P.J."/>
            <person name="Scott M.A."/>
            <person name="Spackman E."/>
            <person name="Goraichik I."/>
            <person name="Dimitrov K.M."/>
            <person name="Suarez D.L."/>
            <person name="Swayne D.E."/>
        </authorList>
    </citation>
    <scope>NUCLEOTIDE SEQUENCE [LARGE SCALE GENOMIC DNA]</scope>
    <source>
        <strain evidence="2 3">DSM 12555</strain>
    </source>
</reference>
<dbReference type="Pfam" id="PF13673">
    <property type="entry name" value="Acetyltransf_10"/>
    <property type="match status" value="1"/>
</dbReference>
<name>A0A1W1XEA4_9CLOT</name>
<dbReference type="EMBL" id="FWXH01000003">
    <property type="protein sequence ID" value="SMC21831.1"/>
    <property type="molecule type" value="Genomic_DNA"/>
</dbReference>
<evidence type="ECO:0000313" key="3">
    <source>
        <dbReference type="Proteomes" id="UP000192468"/>
    </source>
</evidence>
<feature type="domain" description="N-acetyltransferase" evidence="1">
    <location>
        <begin position="6"/>
        <end position="151"/>
    </location>
</feature>
<dbReference type="InterPro" id="IPR016181">
    <property type="entry name" value="Acyl_CoA_acyltransferase"/>
</dbReference>
<dbReference type="GO" id="GO:0016747">
    <property type="term" value="F:acyltransferase activity, transferring groups other than amino-acyl groups"/>
    <property type="evidence" value="ECO:0007669"/>
    <property type="project" value="InterPro"/>
</dbReference>
<dbReference type="SUPFAM" id="SSF55729">
    <property type="entry name" value="Acyl-CoA N-acyltransferases (Nat)"/>
    <property type="match status" value="1"/>
</dbReference>
<dbReference type="InterPro" id="IPR000182">
    <property type="entry name" value="GNAT_dom"/>
</dbReference>
<protein>
    <submittedName>
        <fullName evidence="2">ElaA protein</fullName>
    </submittedName>
</protein>
<evidence type="ECO:0000313" key="2">
    <source>
        <dbReference type="EMBL" id="SMC21831.1"/>
    </source>
</evidence>
<dbReference type="Gene3D" id="3.40.630.30">
    <property type="match status" value="1"/>
</dbReference>
<dbReference type="STRING" id="1121291.SAMN02745134_01461"/>
<accession>A0A1W1XEA4</accession>
<dbReference type="RefSeq" id="WP_084114945.1">
    <property type="nucleotide sequence ID" value="NZ_FWXH01000003.1"/>
</dbReference>
<gene>
    <name evidence="2" type="ORF">SAMN02745134_01461</name>
</gene>
<organism evidence="2 3">
    <name type="scientific">Clostridium acidisoli DSM 12555</name>
    <dbReference type="NCBI Taxonomy" id="1121291"/>
    <lineage>
        <taxon>Bacteria</taxon>
        <taxon>Bacillati</taxon>
        <taxon>Bacillota</taxon>
        <taxon>Clostridia</taxon>
        <taxon>Eubacteriales</taxon>
        <taxon>Clostridiaceae</taxon>
        <taxon>Clostridium</taxon>
    </lineage>
</organism>
<dbReference type="Proteomes" id="UP000192468">
    <property type="component" value="Unassembled WGS sequence"/>
</dbReference>
<keyword evidence="3" id="KW-1185">Reference proteome</keyword>
<dbReference type="PROSITE" id="PS51186">
    <property type="entry name" value="GNAT"/>
    <property type="match status" value="1"/>
</dbReference>
<evidence type="ECO:0000259" key="1">
    <source>
        <dbReference type="PROSITE" id="PS51186"/>
    </source>
</evidence>